<comment type="caution">
    <text evidence="2">The sequence shown here is derived from an EMBL/GenBank/DDBJ whole genome shotgun (WGS) entry which is preliminary data.</text>
</comment>
<protein>
    <submittedName>
        <fullName evidence="2">Uncharacterized protein</fullName>
    </submittedName>
</protein>
<dbReference type="AlphaFoldDB" id="A0A813E4G0"/>
<evidence type="ECO:0000313" key="2">
    <source>
        <dbReference type="EMBL" id="CAE8594932.1"/>
    </source>
</evidence>
<evidence type="ECO:0000313" key="3">
    <source>
        <dbReference type="EMBL" id="CAE8709629.1"/>
    </source>
</evidence>
<evidence type="ECO:0000256" key="1">
    <source>
        <dbReference type="SAM" id="MobiDB-lite"/>
    </source>
</evidence>
<organism evidence="2 4">
    <name type="scientific">Polarella glacialis</name>
    <name type="common">Dinoflagellate</name>
    <dbReference type="NCBI Taxonomy" id="89957"/>
    <lineage>
        <taxon>Eukaryota</taxon>
        <taxon>Sar</taxon>
        <taxon>Alveolata</taxon>
        <taxon>Dinophyceae</taxon>
        <taxon>Suessiales</taxon>
        <taxon>Suessiaceae</taxon>
        <taxon>Polarella</taxon>
    </lineage>
</organism>
<dbReference type="Proteomes" id="UP000654075">
    <property type="component" value="Unassembled WGS sequence"/>
</dbReference>
<reference evidence="2" key="1">
    <citation type="submission" date="2021-02" db="EMBL/GenBank/DDBJ databases">
        <authorList>
            <person name="Dougan E. K."/>
            <person name="Rhodes N."/>
            <person name="Thang M."/>
            <person name="Chan C."/>
        </authorList>
    </citation>
    <scope>NUCLEOTIDE SEQUENCE</scope>
</reference>
<name>A0A813E4G0_POLGL</name>
<evidence type="ECO:0000313" key="4">
    <source>
        <dbReference type="Proteomes" id="UP000654075"/>
    </source>
</evidence>
<keyword evidence="4" id="KW-1185">Reference proteome</keyword>
<accession>A0A813E4G0</accession>
<sequence length="137" mass="15291">MVECRGVMHPSSLDMKSWATVEEFLRAYEAQSLKNGSSLINCPKIENQPWSRCLTDEVLRLLSDYGAKWRGEESPDPEELDHLACDFEPCSPEGTRPKAERAPQQSPRKVLPDLSPSVIGCVLCTFSVGLALGRRGW</sequence>
<dbReference type="EMBL" id="CAJNNW010031863">
    <property type="protein sequence ID" value="CAE8709629.1"/>
    <property type="molecule type" value="Genomic_DNA"/>
</dbReference>
<dbReference type="Proteomes" id="UP000626109">
    <property type="component" value="Unassembled WGS sequence"/>
</dbReference>
<dbReference type="EMBL" id="CAJNNV010007435">
    <property type="protein sequence ID" value="CAE8594932.1"/>
    <property type="molecule type" value="Genomic_DNA"/>
</dbReference>
<feature type="region of interest" description="Disordered" evidence="1">
    <location>
        <begin position="88"/>
        <end position="110"/>
    </location>
</feature>
<proteinExistence type="predicted"/>
<gene>
    <name evidence="2" type="ORF">PGLA1383_LOCUS13453</name>
    <name evidence="3" type="ORF">PGLA2088_LOCUS35554</name>
</gene>